<dbReference type="AlphaFoldDB" id="A0A9W6TDC5"/>
<organism evidence="1 2">
    <name type="scientific">Phytophthora lilii</name>
    <dbReference type="NCBI Taxonomy" id="2077276"/>
    <lineage>
        <taxon>Eukaryota</taxon>
        <taxon>Sar</taxon>
        <taxon>Stramenopiles</taxon>
        <taxon>Oomycota</taxon>
        <taxon>Peronosporomycetes</taxon>
        <taxon>Peronosporales</taxon>
        <taxon>Peronosporaceae</taxon>
        <taxon>Phytophthora</taxon>
    </lineage>
</organism>
<gene>
    <name evidence="1" type="ORF">Plil01_000144200</name>
</gene>
<name>A0A9W6TDC5_9STRA</name>
<dbReference type="OrthoDB" id="126267at2759"/>
<dbReference type="EMBL" id="BSXW01000051">
    <property type="protein sequence ID" value="GMF10662.1"/>
    <property type="molecule type" value="Genomic_DNA"/>
</dbReference>
<comment type="caution">
    <text evidence="1">The sequence shown here is derived from an EMBL/GenBank/DDBJ whole genome shotgun (WGS) entry which is preliminary data.</text>
</comment>
<accession>A0A9W6TDC5</accession>
<sequence length="343" mass="37784">MFHAFGLLFVCADEPSEHLFPMTPRFAAPDLPGCKPYSQEEAIMYWESLSKEDNEHELPSQKRERKRPNVASYITEVIRDVTKAMSLSVSQTITPHVASHSLRRGAAAYANASPKLSIQWISTRGAWLLESLTKAFAYIGTTSKEDQSVAKALAEYEAPDLPVTTPLSAICSNDCLYWNMGNLALCATSCTTTSLTSRRALQCSPHVVDATFASLLIHMESVLHAVASSDPGVHVSRYRYELERGIAATNARLGCSLSISTCIQWETYLTERWRTSNHAQISGAVSGGDTVLTSTTESILRQLTSISDRLGRVEDALAGAAARLHVIRCKHSQRRICPNTRHQ</sequence>
<proteinExistence type="predicted"/>
<keyword evidence="2" id="KW-1185">Reference proteome</keyword>
<evidence type="ECO:0000313" key="2">
    <source>
        <dbReference type="Proteomes" id="UP001165083"/>
    </source>
</evidence>
<protein>
    <submittedName>
        <fullName evidence="1">Unnamed protein product</fullName>
    </submittedName>
</protein>
<reference evidence="1" key="1">
    <citation type="submission" date="2023-04" db="EMBL/GenBank/DDBJ databases">
        <title>Phytophthora lilii NBRC 32176.</title>
        <authorList>
            <person name="Ichikawa N."/>
            <person name="Sato H."/>
            <person name="Tonouchi N."/>
        </authorList>
    </citation>
    <scope>NUCLEOTIDE SEQUENCE</scope>
    <source>
        <strain evidence="1">NBRC 32176</strain>
    </source>
</reference>
<evidence type="ECO:0000313" key="1">
    <source>
        <dbReference type="EMBL" id="GMF10662.1"/>
    </source>
</evidence>
<dbReference type="Proteomes" id="UP001165083">
    <property type="component" value="Unassembled WGS sequence"/>
</dbReference>